<evidence type="ECO:0000313" key="6">
    <source>
        <dbReference type="EMBL" id="OZJ01925.1"/>
    </source>
</evidence>
<dbReference type="InterPro" id="IPR001242">
    <property type="entry name" value="Condensation_dom"/>
</dbReference>
<dbReference type="AlphaFoldDB" id="A0A261XU78"/>
<evidence type="ECO:0000259" key="4">
    <source>
        <dbReference type="Pfam" id="PF00668"/>
    </source>
</evidence>
<dbReference type="Proteomes" id="UP000242875">
    <property type="component" value="Unassembled WGS sequence"/>
</dbReference>
<feature type="region of interest" description="Disordered" evidence="3">
    <location>
        <begin position="164"/>
        <end position="207"/>
    </location>
</feature>
<reference evidence="6 7" key="1">
    <citation type="journal article" date="2017" name="Mycologia">
        <title>Bifiguratus adelaidae, gen. et sp. nov., a new member of Mucoromycotina in endophytic and soil-dwelling habitats.</title>
        <authorList>
            <person name="Torres-Cruz T.J."/>
            <person name="Billingsley Tobias T.L."/>
            <person name="Almatruk M."/>
            <person name="Hesse C."/>
            <person name="Kuske C.R."/>
            <person name="Desiro A."/>
            <person name="Benucci G.M."/>
            <person name="Bonito G."/>
            <person name="Stajich J.E."/>
            <person name="Dunlap C."/>
            <person name="Arnold A.E."/>
            <person name="Porras-Alfaro A."/>
        </authorList>
    </citation>
    <scope>NUCLEOTIDE SEQUENCE [LARGE SCALE GENOMIC DNA]</scope>
    <source>
        <strain evidence="6 7">AZ0501</strain>
    </source>
</reference>
<dbReference type="GO" id="GO:0016746">
    <property type="term" value="F:acyltransferase activity"/>
    <property type="evidence" value="ECO:0007669"/>
    <property type="project" value="UniProtKB-KW"/>
</dbReference>
<evidence type="ECO:0000256" key="2">
    <source>
        <dbReference type="ARBA" id="ARBA00023315"/>
    </source>
</evidence>
<dbReference type="Gene3D" id="3.30.559.30">
    <property type="entry name" value="Nonribosomal peptide synthetase, condensation domain"/>
    <property type="match status" value="1"/>
</dbReference>
<accession>A0A261XU78</accession>
<comment type="caution">
    <text evidence="6">The sequence shown here is derived from an EMBL/GenBank/DDBJ whole genome shotgun (WGS) entry which is preliminary data.</text>
</comment>
<keyword evidence="2" id="KW-0012">Acyltransferase</keyword>
<evidence type="ECO:0000259" key="5">
    <source>
        <dbReference type="Pfam" id="PF16911"/>
    </source>
</evidence>
<dbReference type="InterPro" id="IPR031641">
    <property type="entry name" value="PapA_C"/>
</dbReference>
<dbReference type="Pfam" id="PF00668">
    <property type="entry name" value="Condensation"/>
    <property type="match status" value="1"/>
</dbReference>
<feature type="domain" description="Phthiocerol/phthiodiolone dimycocerosyl transferase C-terminal" evidence="5">
    <location>
        <begin position="207"/>
        <end position="270"/>
    </location>
</feature>
<evidence type="ECO:0000313" key="7">
    <source>
        <dbReference type="Proteomes" id="UP000242875"/>
    </source>
</evidence>
<dbReference type="PANTHER" id="PTHR28037:SF1">
    <property type="entry name" value="ALCOHOL O-ACETYLTRANSFERASE 1-RELATED"/>
    <property type="match status" value="1"/>
</dbReference>
<evidence type="ECO:0000256" key="1">
    <source>
        <dbReference type="ARBA" id="ARBA00022679"/>
    </source>
</evidence>
<dbReference type="Pfam" id="PF16911">
    <property type="entry name" value="PapA_C"/>
    <property type="match status" value="1"/>
</dbReference>
<dbReference type="InterPro" id="IPR052058">
    <property type="entry name" value="Alcohol_O-acetyltransferase"/>
</dbReference>
<name>A0A261XU78_9FUNG</name>
<keyword evidence="7" id="KW-1185">Reference proteome</keyword>
<dbReference type="EMBL" id="MVBO01000216">
    <property type="protein sequence ID" value="OZJ01925.1"/>
    <property type="molecule type" value="Genomic_DNA"/>
</dbReference>
<proteinExistence type="predicted"/>
<keyword evidence="1" id="KW-0808">Transferase</keyword>
<organism evidence="6 7">
    <name type="scientific">Bifiguratus adelaidae</name>
    <dbReference type="NCBI Taxonomy" id="1938954"/>
    <lineage>
        <taxon>Eukaryota</taxon>
        <taxon>Fungi</taxon>
        <taxon>Fungi incertae sedis</taxon>
        <taxon>Mucoromycota</taxon>
        <taxon>Mucoromycotina</taxon>
        <taxon>Endogonomycetes</taxon>
        <taxon>Endogonales</taxon>
        <taxon>Endogonales incertae sedis</taxon>
        <taxon>Bifiguratus</taxon>
    </lineage>
</organism>
<dbReference type="Gene3D" id="3.30.559.10">
    <property type="entry name" value="Chloramphenicol acetyltransferase-like domain"/>
    <property type="match status" value="1"/>
</dbReference>
<evidence type="ECO:0000256" key="3">
    <source>
        <dbReference type="SAM" id="MobiDB-lite"/>
    </source>
</evidence>
<dbReference type="SUPFAM" id="SSF52777">
    <property type="entry name" value="CoA-dependent acyltransferases"/>
    <property type="match status" value="2"/>
</dbReference>
<protein>
    <submittedName>
        <fullName evidence="6">Uncharacterized protein</fullName>
    </submittedName>
</protein>
<dbReference type="OrthoDB" id="10582847at2759"/>
<feature type="compositionally biased region" description="Polar residues" evidence="3">
    <location>
        <begin position="178"/>
        <end position="188"/>
    </location>
</feature>
<dbReference type="InterPro" id="IPR023213">
    <property type="entry name" value="CAT-like_dom_sf"/>
</dbReference>
<gene>
    <name evidence="6" type="ORF">BZG36_05320</name>
</gene>
<feature type="domain" description="Condensation" evidence="4">
    <location>
        <begin position="24"/>
        <end position="152"/>
    </location>
</feature>
<sequence length="419" mass="45517">MLTDAPKDFLRPLGPCEAYFWLSNQNSAKHFIVAAEIKGTTTVASWQAALDAVQRRHPLLSVCIDTDASGIPYFRSIPNLPIPLKVIDSETGQGWEDIIVAEWETPFPVKDALLVRTTLLYAKHRATFLFAAHHSIADGLSSTFVIRDILQSLSGMALKTLPTPAAQEDLVPPPVVQESENGTESNDNSAAPAPSAPGTPLKRDPSTLQVRGLCLPTELTTTLRERARAEGVTVHGALVAAIVLAGKECRQEWRSSPVRVVSPVNTRKIVGRGQDCALTIVFPIGTYDPQSSAQFWDIARLVKSDLKGVRTKEGLAMVLDGFRQLLASKPGMPEIAQFELHACASEMMVSNLGDLEIESQFGDLKLESFWGPSVFVGMEGEQIFGAGTVNGALHLLHTSYSAIPKCLETTERILREVLA</sequence>
<dbReference type="PANTHER" id="PTHR28037">
    <property type="entry name" value="ALCOHOL O-ACETYLTRANSFERASE 1-RELATED"/>
    <property type="match status" value="1"/>
</dbReference>